<protein>
    <submittedName>
        <fullName evidence="1">Uncharacterized protein</fullName>
    </submittedName>
</protein>
<comment type="caution">
    <text evidence="1">The sequence shown here is derived from an EMBL/GenBank/DDBJ whole genome shotgun (WGS) entry which is preliminary data.</text>
</comment>
<sequence length="33" mass="3682">MPTFQTLQDRVTRRVIDLPASVTAEVPDLVNKA</sequence>
<feature type="non-terminal residue" evidence="1">
    <location>
        <position position="33"/>
    </location>
</feature>
<reference evidence="1" key="1">
    <citation type="journal article" date="2015" name="Nature">
        <title>Complex archaea that bridge the gap between prokaryotes and eukaryotes.</title>
        <authorList>
            <person name="Spang A."/>
            <person name="Saw J.H."/>
            <person name="Jorgensen S.L."/>
            <person name="Zaremba-Niedzwiedzka K."/>
            <person name="Martijn J."/>
            <person name="Lind A.E."/>
            <person name="van Eijk R."/>
            <person name="Schleper C."/>
            <person name="Guy L."/>
            <person name="Ettema T.J."/>
        </authorList>
    </citation>
    <scope>NUCLEOTIDE SEQUENCE</scope>
</reference>
<name>A0A0F9C419_9ZZZZ</name>
<accession>A0A0F9C419</accession>
<dbReference type="AlphaFoldDB" id="A0A0F9C419"/>
<gene>
    <name evidence="1" type="ORF">LCGC14_2713670</name>
</gene>
<proteinExistence type="predicted"/>
<dbReference type="EMBL" id="LAZR01048686">
    <property type="protein sequence ID" value="KKK91371.1"/>
    <property type="molecule type" value="Genomic_DNA"/>
</dbReference>
<organism evidence="1">
    <name type="scientific">marine sediment metagenome</name>
    <dbReference type="NCBI Taxonomy" id="412755"/>
    <lineage>
        <taxon>unclassified sequences</taxon>
        <taxon>metagenomes</taxon>
        <taxon>ecological metagenomes</taxon>
    </lineage>
</organism>
<evidence type="ECO:0000313" key="1">
    <source>
        <dbReference type="EMBL" id="KKK91371.1"/>
    </source>
</evidence>